<sequence length="219" mass="23855">MHSSWLISIFFLVFSVTKCSPNNPSVEWKEDWSGKLPSGGNGMHKGWVGFGSDHDGGKYVENGWQDSWQSGYNDGKSGWNGKQDFDDSWAASGKHRWSWGNGGSQGWGIWGNGAGKYGPSNHYSTGFGDYGRGSDSYGPKNNYASWGNTNTDNWRNTGGGEGWSEWEVDDHGPGNGGREHGGWKSWKSGSGSGSWDSWNSGNKPVKAKSEAYAYSSIDP</sequence>
<evidence type="ECO:0000256" key="2">
    <source>
        <dbReference type="SAM" id="SignalP"/>
    </source>
</evidence>
<name>A0A182E5W1_ONCOC</name>
<dbReference type="WBParaSite" id="nOo.2.0.1.t03396-RA">
    <property type="protein sequence ID" value="nOo.2.0.1.t03396-RA"/>
    <property type="gene ID" value="nOo.2.0.1.g03396"/>
</dbReference>
<protein>
    <submittedName>
        <fullName evidence="5">Aggrecan core protein</fullName>
    </submittedName>
</protein>
<dbReference type="Proteomes" id="UP000271087">
    <property type="component" value="Unassembled WGS sequence"/>
</dbReference>
<dbReference type="OrthoDB" id="5850703at2759"/>
<evidence type="ECO:0000313" key="4">
    <source>
        <dbReference type="Proteomes" id="UP000271087"/>
    </source>
</evidence>
<feature type="compositionally biased region" description="Basic and acidic residues" evidence="1">
    <location>
        <begin position="169"/>
        <end position="182"/>
    </location>
</feature>
<feature type="chain" id="PRO_5043137321" evidence="2">
    <location>
        <begin position="20"/>
        <end position="219"/>
    </location>
</feature>
<dbReference type="STRING" id="42157.A0A182E5W1"/>
<reference evidence="5" key="1">
    <citation type="submission" date="2016-06" db="UniProtKB">
        <authorList>
            <consortium name="WormBaseParasite"/>
        </authorList>
    </citation>
    <scope>IDENTIFICATION</scope>
</reference>
<keyword evidence="2" id="KW-0732">Signal</keyword>
<feature type="compositionally biased region" description="Polar residues" evidence="1">
    <location>
        <begin position="147"/>
        <end position="156"/>
    </location>
</feature>
<gene>
    <name evidence="3" type="ORF">NOO_LOCUS3396</name>
</gene>
<accession>A0A182E5W1</accession>
<organism evidence="5">
    <name type="scientific">Onchocerca ochengi</name>
    <name type="common">Filarial nematode worm</name>
    <dbReference type="NCBI Taxonomy" id="42157"/>
    <lineage>
        <taxon>Eukaryota</taxon>
        <taxon>Metazoa</taxon>
        <taxon>Ecdysozoa</taxon>
        <taxon>Nematoda</taxon>
        <taxon>Chromadorea</taxon>
        <taxon>Rhabditida</taxon>
        <taxon>Spirurina</taxon>
        <taxon>Spiruromorpha</taxon>
        <taxon>Filarioidea</taxon>
        <taxon>Onchocercidae</taxon>
        <taxon>Onchocerca</taxon>
    </lineage>
</organism>
<evidence type="ECO:0000313" key="5">
    <source>
        <dbReference type="WBParaSite" id="nOo.2.0.1.t03396-RA"/>
    </source>
</evidence>
<keyword evidence="4" id="KW-1185">Reference proteome</keyword>
<proteinExistence type="predicted"/>
<dbReference type="EMBL" id="UYRW01000642">
    <property type="protein sequence ID" value="VDK69019.1"/>
    <property type="molecule type" value="Genomic_DNA"/>
</dbReference>
<evidence type="ECO:0000313" key="3">
    <source>
        <dbReference type="EMBL" id="VDK69019.1"/>
    </source>
</evidence>
<dbReference type="AlphaFoldDB" id="A0A182E5W1"/>
<evidence type="ECO:0000256" key="1">
    <source>
        <dbReference type="SAM" id="MobiDB-lite"/>
    </source>
</evidence>
<feature type="region of interest" description="Disordered" evidence="1">
    <location>
        <begin position="147"/>
        <end position="219"/>
    </location>
</feature>
<feature type="signal peptide" evidence="2">
    <location>
        <begin position="1"/>
        <end position="19"/>
    </location>
</feature>
<reference evidence="3 4" key="2">
    <citation type="submission" date="2018-08" db="EMBL/GenBank/DDBJ databases">
        <authorList>
            <person name="Laetsch R D."/>
            <person name="Stevens L."/>
            <person name="Kumar S."/>
            <person name="Blaxter L. M."/>
        </authorList>
    </citation>
    <scope>NUCLEOTIDE SEQUENCE [LARGE SCALE GENOMIC DNA]</scope>
</reference>
<feature type="compositionally biased region" description="Low complexity" evidence="1">
    <location>
        <begin position="183"/>
        <end position="203"/>
    </location>
</feature>